<evidence type="ECO:0000259" key="1">
    <source>
        <dbReference type="Pfam" id="PF06761"/>
    </source>
</evidence>
<organism evidence="3 4">
    <name type="scientific">Mesorhabditis spiculigera</name>
    <dbReference type="NCBI Taxonomy" id="96644"/>
    <lineage>
        <taxon>Eukaryota</taxon>
        <taxon>Metazoa</taxon>
        <taxon>Ecdysozoa</taxon>
        <taxon>Nematoda</taxon>
        <taxon>Chromadorea</taxon>
        <taxon>Rhabditida</taxon>
        <taxon>Rhabditina</taxon>
        <taxon>Rhabditomorpha</taxon>
        <taxon>Rhabditoidea</taxon>
        <taxon>Rhabditidae</taxon>
        <taxon>Mesorhabditinae</taxon>
        <taxon>Mesorhabditis</taxon>
    </lineage>
</organism>
<sequence>MVEEWAAKQWQRVYPGQGQLQTDLMRHLSYGLKYADADLPQYRERIGQVQQSLRQLPLAERVYMSMKLEAQERLPVPLDLRTEEYFEPRAKDVTELAMIDQWVLGERQGLDYSEEDRKVLTGRIRALYGADYVDSWRRALNQFSVTDFRDLTHGVAVLEQVTGPAAPLRRLLETLQDNTVIYPSEPLVEASAPVEAEQLQGARAGQQQAAGIRRAFVGLSELLTGKGDQPSYYEETLRAVSAVYDYAKAVEDHPDRGKAALTTVLKRFSLGGPDPALVIEALRELEKRWDAEVHGFYRERLANRYPFKAGSPDDASLEDFEAFFGPQGRLQQFHEQYLNAFIKDNIDALYSESLGLPGSARGAEPVETGRAHPRYLFQPTGALSVQLAMSRWR</sequence>
<feature type="non-terminal residue" evidence="3">
    <location>
        <position position="1"/>
    </location>
</feature>
<dbReference type="InterPro" id="IPR048677">
    <property type="entry name" value="TssM1_hel"/>
</dbReference>
<feature type="domain" description="IcmF-related" evidence="1">
    <location>
        <begin position="2"/>
        <end position="81"/>
    </location>
</feature>
<dbReference type="EMBL" id="CATQJA010002012">
    <property type="protein sequence ID" value="CAJ0569383.1"/>
    <property type="molecule type" value="Genomic_DNA"/>
</dbReference>
<dbReference type="AlphaFoldDB" id="A0AA36CIE8"/>
<comment type="caution">
    <text evidence="3">The sequence shown here is derived from an EMBL/GenBank/DDBJ whole genome shotgun (WGS) entry which is preliminary data.</text>
</comment>
<gene>
    <name evidence="3" type="ORF">MSPICULIGERA_LOCUS7864</name>
</gene>
<protein>
    <submittedName>
        <fullName evidence="3">Uncharacterized protein</fullName>
    </submittedName>
</protein>
<dbReference type="Proteomes" id="UP001177023">
    <property type="component" value="Unassembled WGS sequence"/>
</dbReference>
<dbReference type="Pfam" id="PF21070">
    <property type="entry name" value="IcmF_helical"/>
    <property type="match status" value="1"/>
</dbReference>
<keyword evidence="4" id="KW-1185">Reference proteome</keyword>
<dbReference type="PANTHER" id="PTHR36153">
    <property type="entry name" value="INNER MEMBRANE PROTEIN-RELATED"/>
    <property type="match status" value="1"/>
</dbReference>
<evidence type="ECO:0000313" key="3">
    <source>
        <dbReference type="EMBL" id="CAJ0569383.1"/>
    </source>
</evidence>
<feature type="domain" description="IcmF-related" evidence="1">
    <location>
        <begin position="83"/>
        <end position="179"/>
    </location>
</feature>
<accession>A0AA36CIE8</accession>
<feature type="domain" description="Type VI secretion system component TssM1 helical" evidence="2">
    <location>
        <begin position="284"/>
        <end position="344"/>
    </location>
</feature>
<dbReference type="PANTHER" id="PTHR36153:SF5">
    <property type="entry name" value="EXPORTED PROTEIN"/>
    <property type="match status" value="1"/>
</dbReference>
<dbReference type="Pfam" id="PF06761">
    <property type="entry name" value="IcmF-related"/>
    <property type="match status" value="2"/>
</dbReference>
<reference evidence="3" key="1">
    <citation type="submission" date="2023-06" db="EMBL/GenBank/DDBJ databases">
        <authorList>
            <person name="Delattre M."/>
        </authorList>
    </citation>
    <scope>NUCLEOTIDE SEQUENCE</scope>
    <source>
        <strain evidence="3">AF72</strain>
    </source>
</reference>
<dbReference type="InterPro" id="IPR009612">
    <property type="entry name" value="IcmF-rel"/>
</dbReference>
<dbReference type="InterPro" id="IPR053156">
    <property type="entry name" value="T6SS_TssM-like"/>
</dbReference>
<evidence type="ECO:0000259" key="2">
    <source>
        <dbReference type="Pfam" id="PF21070"/>
    </source>
</evidence>
<name>A0AA36CIE8_9BILA</name>
<proteinExistence type="predicted"/>
<evidence type="ECO:0000313" key="4">
    <source>
        <dbReference type="Proteomes" id="UP001177023"/>
    </source>
</evidence>